<dbReference type="AlphaFoldDB" id="A0AAW0Z6B1"/>
<name>A0AAW0Z6B1_9TREE</name>
<dbReference type="InterPro" id="IPR036249">
    <property type="entry name" value="Thioredoxin-like_sf"/>
</dbReference>
<gene>
    <name evidence="3" type="ORF">IAR55_000305</name>
</gene>
<reference evidence="3 4" key="1">
    <citation type="journal article" date="2024" name="bioRxiv">
        <title>Comparative genomics of Cryptococcus and Kwoniella reveals pathogenesis evolution and contrasting karyotype dynamics via intercentromeric recombination or chromosome fusion.</title>
        <authorList>
            <person name="Coelho M.A."/>
            <person name="David-Palma M."/>
            <person name="Shea T."/>
            <person name="Bowers K."/>
            <person name="McGinley-Smith S."/>
            <person name="Mohammad A.W."/>
            <person name="Gnirke A."/>
            <person name="Yurkov A.M."/>
            <person name="Nowrousian M."/>
            <person name="Sun S."/>
            <person name="Cuomo C.A."/>
            <person name="Heitman J."/>
        </authorList>
    </citation>
    <scope>NUCLEOTIDE SEQUENCE [LARGE SCALE GENOMIC DNA]</scope>
    <source>
        <strain evidence="3 4">CBS 13917</strain>
    </source>
</reference>
<evidence type="ECO:0000313" key="3">
    <source>
        <dbReference type="EMBL" id="KAK8869737.1"/>
    </source>
</evidence>
<keyword evidence="2" id="KW-0472">Membrane</keyword>
<dbReference type="PANTHER" id="PTHR45694">
    <property type="entry name" value="GLUTAREDOXIN 2"/>
    <property type="match status" value="1"/>
</dbReference>
<evidence type="ECO:0000256" key="2">
    <source>
        <dbReference type="SAM" id="Phobius"/>
    </source>
</evidence>
<keyword evidence="2" id="KW-1133">Transmembrane helix</keyword>
<proteinExistence type="predicted"/>
<dbReference type="SUPFAM" id="SSF52833">
    <property type="entry name" value="Thioredoxin-like"/>
    <property type="match status" value="1"/>
</dbReference>
<dbReference type="GO" id="GO:0015038">
    <property type="term" value="F:glutathione disulfide oxidoreductase activity"/>
    <property type="evidence" value="ECO:0007669"/>
    <property type="project" value="TreeGrafter"/>
</dbReference>
<dbReference type="KEGG" id="kne:92177565"/>
<dbReference type="GeneID" id="92177565"/>
<feature type="compositionally biased region" description="Polar residues" evidence="1">
    <location>
        <begin position="38"/>
        <end position="56"/>
    </location>
</feature>
<protein>
    <recommendedName>
        <fullName evidence="5">Glutathione transferase</fullName>
    </recommendedName>
</protein>
<dbReference type="RefSeq" id="XP_066805983.1">
    <property type="nucleotide sequence ID" value="XM_066943441.1"/>
</dbReference>
<feature type="region of interest" description="Disordered" evidence="1">
    <location>
        <begin position="139"/>
        <end position="182"/>
    </location>
</feature>
<dbReference type="GO" id="GO:0005796">
    <property type="term" value="C:Golgi lumen"/>
    <property type="evidence" value="ECO:0007669"/>
    <property type="project" value="TreeGrafter"/>
</dbReference>
<feature type="region of interest" description="Disordered" evidence="1">
    <location>
        <begin position="15"/>
        <end position="88"/>
    </location>
</feature>
<dbReference type="EMBL" id="JBCAWK010000001">
    <property type="protein sequence ID" value="KAK8869737.1"/>
    <property type="molecule type" value="Genomic_DNA"/>
</dbReference>
<sequence length="491" mass="54054">MTYPDSRPRIHIKKHVSFSYPLPDSPPLTPPALYKGQSPITSTRSNMSSQRHPYSNGTPGAGPSPIGSPSNLPGLLPDDPHDQLSPSSEASIVTPIGADHVNTTPKMASEHFMLSSFAHMSTPELVIPQDLASRGFPLLPPHHPLRSKMHSQPSSAPSTPPHTPKGHPLSTPGGTYFSFGNTNQAKTRPAPYQYHQNSSSYTTTLTYFLRIPRRLRPVLLVAVCILTFGLVMLSRAMSLASHMEYRMASRPTAFARRFVEISGMNDINAKDQYPLVIDAVEKARLAEAAVQSKVHSSSGDAKGLVFENTQEELAALISFITSTTANALPDVDPTNPMDPSVILDFDPAHPNAKQDLELLQKEVNALYPLVLFGKMRDPWHREIKRMLAEYKIKPSPLIVDVDQRNDHSIFIPVLARLLGTTDLPQLLLQGEALGSYHEVLKLRETGTLQSTLEESGAVTVREIKKKKKGVKERERLENERILGPAPIVEAL</sequence>
<dbReference type="Gene3D" id="3.40.30.10">
    <property type="entry name" value="Glutaredoxin"/>
    <property type="match status" value="1"/>
</dbReference>
<evidence type="ECO:0000256" key="1">
    <source>
        <dbReference type="SAM" id="MobiDB-lite"/>
    </source>
</evidence>
<organism evidence="3 4">
    <name type="scientific">Kwoniella newhampshirensis</name>
    <dbReference type="NCBI Taxonomy" id="1651941"/>
    <lineage>
        <taxon>Eukaryota</taxon>
        <taxon>Fungi</taxon>
        <taxon>Dikarya</taxon>
        <taxon>Basidiomycota</taxon>
        <taxon>Agaricomycotina</taxon>
        <taxon>Tremellomycetes</taxon>
        <taxon>Tremellales</taxon>
        <taxon>Cryptococcaceae</taxon>
        <taxon>Kwoniella</taxon>
    </lineage>
</organism>
<accession>A0AAW0Z6B1</accession>
<dbReference type="GO" id="GO:0034599">
    <property type="term" value="P:cellular response to oxidative stress"/>
    <property type="evidence" value="ECO:0007669"/>
    <property type="project" value="TreeGrafter"/>
</dbReference>
<evidence type="ECO:0000313" key="4">
    <source>
        <dbReference type="Proteomes" id="UP001388673"/>
    </source>
</evidence>
<comment type="caution">
    <text evidence="3">The sequence shown here is derived from an EMBL/GenBank/DDBJ whole genome shotgun (WGS) entry which is preliminary data.</text>
</comment>
<dbReference type="GO" id="GO:0005801">
    <property type="term" value="C:cis-Golgi network"/>
    <property type="evidence" value="ECO:0007669"/>
    <property type="project" value="TreeGrafter"/>
</dbReference>
<keyword evidence="4" id="KW-1185">Reference proteome</keyword>
<dbReference type="GO" id="GO:0000324">
    <property type="term" value="C:fungal-type vacuole"/>
    <property type="evidence" value="ECO:0007669"/>
    <property type="project" value="TreeGrafter"/>
</dbReference>
<evidence type="ECO:0008006" key="5">
    <source>
        <dbReference type="Google" id="ProtNLM"/>
    </source>
</evidence>
<feature type="transmembrane region" description="Helical" evidence="2">
    <location>
        <begin position="218"/>
        <end position="237"/>
    </location>
</feature>
<dbReference type="PANTHER" id="PTHR45694:SF5">
    <property type="entry name" value="GLUTAREDOXIN 2"/>
    <property type="match status" value="1"/>
</dbReference>
<dbReference type="Proteomes" id="UP001388673">
    <property type="component" value="Unassembled WGS sequence"/>
</dbReference>
<feature type="compositionally biased region" description="Low complexity" evidence="1">
    <location>
        <begin position="57"/>
        <end position="70"/>
    </location>
</feature>
<keyword evidence="2" id="KW-0812">Transmembrane</keyword>
<dbReference type="PROSITE" id="PS51354">
    <property type="entry name" value="GLUTAREDOXIN_2"/>
    <property type="match status" value="1"/>
</dbReference>